<dbReference type="EMBL" id="CP139558">
    <property type="protein sequence ID" value="WPU91665.1"/>
    <property type="molecule type" value="Genomic_DNA"/>
</dbReference>
<keyword evidence="2" id="KW-1185">Reference proteome</keyword>
<sequence>MIKLINMLMVQYQAAGKIYLSRDAASWHSSRSPHAYIKAVNEPPYRDLHQTPFGCPGASTYIFSIFKCD</sequence>
<proteinExistence type="predicted"/>
<dbReference type="Proteomes" id="UP001324380">
    <property type="component" value="Chromosome"/>
</dbReference>
<reference evidence="1 2" key="1">
    <citation type="submission" date="2023-11" db="EMBL/GenBank/DDBJ databases">
        <title>Analysis of the Genomes of Mucilaginibacter gossypii cycad 4 and M. sabulilitoris SNA2: microbes with the potential for plant growth promotion.</title>
        <authorList>
            <person name="Hirsch A.M."/>
            <person name="Humm E."/>
            <person name="Rubbi M."/>
            <person name="Del Vecchio G."/>
            <person name="Ha S.M."/>
            <person name="Pellegrini M."/>
            <person name="Gunsalus R.P."/>
        </authorList>
    </citation>
    <scope>NUCLEOTIDE SEQUENCE [LARGE SCALE GENOMIC DNA]</scope>
    <source>
        <strain evidence="1 2">SNA2</strain>
    </source>
</reference>
<organism evidence="1 2">
    <name type="scientific">Mucilaginibacter sabulilitoris</name>
    <dbReference type="NCBI Taxonomy" id="1173583"/>
    <lineage>
        <taxon>Bacteria</taxon>
        <taxon>Pseudomonadati</taxon>
        <taxon>Bacteroidota</taxon>
        <taxon>Sphingobacteriia</taxon>
        <taxon>Sphingobacteriales</taxon>
        <taxon>Sphingobacteriaceae</taxon>
        <taxon>Mucilaginibacter</taxon>
    </lineage>
</organism>
<evidence type="ECO:0000313" key="2">
    <source>
        <dbReference type="Proteomes" id="UP001324380"/>
    </source>
</evidence>
<accession>A0ABZ0TEQ1</accession>
<name>A0ABZ0TEQ1_9SPHI</name>
<evidence type="ECO:0000313" key="1">
    <source>
        <dbReference type="EMBL" id="WPU91665.1"/>
    </source>
</evidence>
<dbReference type="RefSeq" id="WP_321560831.1">
    <property type="nucleotide sequence ID" value="NZ_CP139558.1"/>
</dbReference>
<protein>
    <submittedName>
        <fullName evidence="1">Uncharacterized protein</fullName>
    </submittedName>
</protein>
<gene>
    <name evidence="1" type="ORF">SNE25_20310</name>
</gene>